<name>A0ABC8S3N0_9AQUA</name>
<accession>A0ABC8S3N0</accession>
<protein>
    <submittedName>
        <fullName evidence="1">Uncharacterized protein</fullName>
    </submittedName>
</protein>
<gene>
    <name evidence="1" type="ORF">ILEXP_LOCUS17696</name>
</gene>
<evidence type="ECO:0000313" key="1">
    <source>
        <dbReference type="EMBL" id="CAK9149638.1"/>
    </source>
</evidence>
<feature type="non-terminal residue" evidence="1">
    <location>
        <position position="1"/>
    </location>
</feature>
<evidence type="ECO:0000313" key="2">
    <source>
        <dbReference type="Proteomes" id="UP001642360"/>
    </source>
</evidence>
<comment type="caution">
    <text evidence="1">The sequence shown here is derived from an EMBL/GenBank/DDBJ whole genome shotgun (WGS) entry which is preliminary data.</text>
</comment>
<dbReference type="EMBL" id="CAUOFW020001913">
    <property type="protein sequence ID" value="CAK9149638.1"/>
    <property type="molecule type" value="Genomic_DNA"/>
</dbReference>
<sequence>SPSFNHKGFGEDRIVIKPVRVDLSSEKDEHSSLNGNWKSQSSEEFGNSWRISEFLEVIWHWK</sequence>
<keyword evidence="2" id="KW-1185">Reference proteome</keyword>
<dbReference type="AlphaFoldDB" id="A0ABC8S3N0"/>
<proteinExistence type="predicted"/>
<organism evidence="1 2">
    <name type="scientific">Ilex paraguariensis</name>
    <name type="common">yerba mate</name>
    <dbReference type="NCBI Taxonomy" id="185542"/>
    <lineage>
        <taxon>Eukaryota</taxon>
        <taxon>Viridiplantae</taxon>
        <taxon>Streptophyta</taxon>
        <taxon>Embryophyta</taxon>
        <taxon>Tracheophyta</taxon>
        <taxon>Spermatophyta</taxon>
        <taxon>Magnoliopsida</taxon>
        <taxon>eudicotyledons</taxon>
        <taxon>Gunneridae</taxon>
        <taxon>Pentapetalae</taxon>
        <taxon>asterids</taxon>
        <taxon>campanulids</taxon>
        <taxon>Aquifoliales</taxon>
        <taxon>Aquifoliaceae</taxon>
        <taxon>Ilex</taxon>
    </lineage>
</organism>
<reference evidence="1 2" key="1">
    <citation type="submission" date="2024-02" db="EMBL/GenBank/DDBJ databases">
        <authorList>
            <person name="Vignale AGUSTIN F."/>
            <person name="Sosa J E."/>
            <person name="Modenutti C."/>
        </authorList>
    </citation>
    <scope>NUCLEOTIDE SEQUENCE [LARGE SCALE GENOMIC DNA]</scope>
</reference>
<dbReference type="Proteomes" id="UP001642360">
    <property type="component" value="Unassembled WGS sequence"/>
</dbReference>